<sequence>MRQAIFATANKSRERKSRARPPNGDGFTTGTLLLALLKSFCRLEPSSGENVKYVFDGVI</sequence>
<comment type="caution">
    <text evidence="2">The sequence shown here is derived from an EMBL/GenBank/DDBJ whole genome shotgun (WGS) entry which is preliminary data.</text>
</comment>
<name>A0ABR0B4A5_9CRUS</name>
<protein>
    <submittedName>
        <fullName evidence="2">Uncharacterized protein</fullName>
    </submittedName>
</protein>
<reference evidence="2 3" key="1">
    <citation type="journal article" date="2023" name="Nucleic Acids Res.">
        <title>The hologenome of Daphnia magna reveals possible DNA methylation and microbiome-mediated evolution of the host genome.</title>
        <authorList>
            <person name="Chaturvedi A."/>
            <person name="Li X."/>
            <person name="Dhandapani V."/>
            <person name="Marshall H."/>
            <person name="Kissane S."/>
            <person name="Cuenca-Cambronero M."/>
            <person name="Asole G."/>
            <person name="Calvet F."/>
            <person name="Ruiz-Romero M."/>
            <person name="Marangio P."/>
            <person name="Guigo R."/>
            <person name="Rago D."/>
            <person name="Mirbahai L."/>
            <person name="Eastwood N."/>
            <person name="Colbourne J.K."/>
            <person name="Zhou J."/>
            <person name="Mallon E."/>
            <person name="Orsini L."/>
        </authorList>
    </citation>
    <scope>NUCLEOTIDE SEQUENCE [LARGE SCALE GENOMIC DNA]</scope>
    <source>
        <strain evidence="2">LRV0_1</strain>
    </source>
</reference>
<accession>A0ABR0B4A5</accession>
<evidence type="ECO:0000313" key="3">
    <source>
        <dbReference type="Proteomes" id="UP001234178"/>
    </source>
</evidence>
<proteinExistence type="predicted"/>
<evidence type="ECO:0000256" key="1">
    <source>
        <dbReference type="SAM" id="MobiDB-lite"/>
    </source>
</evidence>
<keyword evidence="3" id="KW-1185">Reference proteome</keyword>
<evidence type="ECO:0000313" key="2">
    <source>
        <dbReference type="EMBL" id="KAK4036480.1"/>
    </source>
</evidence>
<dbReference type="Proteomes" id="UP001234178">
    <property type="component" value="Unassembled WGS sequence"/>
</dbReference>
<organism evidence="2 3">
    <name type="scientific">Daphnia magna</name>
    <dbReference type="NCBI Taxonomy" id="35525"/>
    <lineage>
        <taxon>Eukaryota</taxon>
        <taxon>Metazoa</taxon>
        <taxon>Ecdysozoa</taxon>
        <taxon>Arthropoda</taxon>
        <taxon>Crustacea</taxon>
        <taxon>Branchiopoda</taxon>
        <taxon>Diplostraca</taxon>
        <taxon>Cladocera</taxon>
        <taxon>Anomopoda</taxon>
        <taxon>Daphniidae</taxon>
        <taxon>Daphnia</taxon>
    </lineage>
</organism>
<feature type="region of interest" description="Disordered" evidence="1">
    <location>
        <begin position="1"/>
        <end position="26"/>
    </location>
</feature>
<dbReference type="EMBL" id="JAOYFB010000040">
    <property type="protein sequence ID" value="KAK4036480.1"/>
    <property type="molecule type" value="Genomic_DNA"/>
</dbReference>
<gene>
    <name evidence="2" type="ORF">OUZ56_028534</name>
</gene>